<gene>
    <name evidence="2" type="ORF">HYALB_00000792</name>
</gene>
<dbReference type="AlphaFoldDB" id="A0A9N9PX51"/>
<evidence type="ECO:0000313" key="3">
    <source>
        <dbReference type="Proteomes" id="UP000701801"/>
    </source>
</evidence>
<keyword evidence="3" id="KW-1185">Reference proteome</keyword>
<accession>A0A9N9PX51</accession>
<evidence type="ECO:0000256" key="1">
    <source>
        <dbReference type="SAM" id="MobiDB-lite"/>
    </source>
</evidence>
<dbReference type="OrthoDB" id="3513393at2759"/>
<organism evidence="2 3">
    <name type="scientific">Hymenoscyphus albidus</name>
    <dbReference type="NCBI Taxonomy" id="595503"/>
    <lineage>
        <taxon>Eukaryota</taxon>
        <taxon>Fungi</taxon>
        <taxon>Dikarya</taxon>
        <taxon>Ascomycota</taxon>
        <taxon>Pezizomycotina</taxon>
        <taxon>Leotiomycetes</taxon>
        <taxon>Helotiales</taxon>
        <taxon>Helotiaceae</taxon>
        <taxon>Hymenoscyphus</taxon>
    </lineage>
</organism>
<feature type="region of interest" description="Disordered" evidence="1">
    <location>
        <begin position="14"/>
        <end position="41"/>
    </location>
</feature>
<feature type="compositionally biased region" description="Basic and acidic residues" evidence="1">
    <location>
        <begin position="15"/>
        <end position="27"/>
    </location>
</feature>
<feature type="compositionally biased region" description="Polar residues" evidence="1">
    <location>
        <begin position="30"/>
        <end position="41"/>
    </location>
</feature>
<sequence length="705" mass="81159">MERLENEVLVLKDFPQSKRDRQTERRRSVLPTSPSSPTAANKQRIIEQLQDVVMGLERQVDYQGRQYERRILNLKSQLEYAQGDGNVLQTQEEADRLRALNERNTTGSRACKNEATCQITIQKLTREKEVLLERHTANDRMVQQAAREFGKSEDESSHYTVRSYLQELTQAMVQQIAAGGLGGIKNQPVLSNILSNMDKIRLRELEMYKNRLEDEVERLGGNLQFVKMGLNIRLPPRKLLHYKDFASDLGLCEKVGLFTDVFLKDLGPYGVLPWTHPQPRDEMGNRRFHFHVLDTFDQQFKMVKNLKYEQFERLVHSLLHQEVARLFGRLMDLKKEAVEKSKHALSPMSIQLLEGKPLEIKNTVNSALQIMSDDREVEKTTLALSDPLNGTRPEPRYKIWKAMQESITHLQTASLTFNTPSPPWRIPKDITPPSFTPTKTLPALVSRLLKFEINILDDRLDQLLSFLESSRLPGTSQGQPRIAGPPKYQADFDALRDAVTYAELCRGHWFDECYPEAPKILRMPLDHPPLLHAVRREMGDVLVPSVNPFPWKLQIDNRLQDVRITDPHCDPNTVQKQIVLESGTQTILYKLPVLENSEIELKQDPAGSLIFADFETERRWYERYYERRKQLLSFINASGKTFPYVLGMWSHGPEGPNFGLVKAKKRELAESVRDLTVWMVSKGVEVPEWPYKGGPREVDVSMVGT</sequence>
<evidence type="ECO:0000313" key="2">
    <source>
        <dbReference type="EMBL" id="CAG8978118.1"/>
    </source>
</evidence>
<dbReference type="Proteomes" id="UP000701801">
    <property type="component" value="Unassembled WGS sequence"/>
</dbReference>
<proteinExistence type="predicted"/>
<comment type="caution">
    <text evidence="2">The sequence shown here is derived from an EMBL/GenBank/DDBJ whole genome shotgun (WGS) entry which is preliminary data.</text>
</comment>
<name>A0A9N9PX51_9HELO</name>
<dbReference type="EMBL" id="CAJVRM010000240">
    <property type="protein sequence ID" value="CAG8978118.1"/>
    <property type="molecule type" value="Genomic_DNA"/>
</dbReference>
<protein>
    <submittedName>
        <fullName evidence="2">Uncharacterized protein</fullName>
    </submittedName>
</protein>
<reference evidence="2" key="1">
    <citation type="submission" date="2021-07" db="EMBL/GenBank/DDBJ databases">
        <authorList>
            <person name="Durling M."/>
        </authorList>
    </citation>
    <scope>NUCLEOTIDE SEQUENCE</scope>
</reference>